<dbReference type="Gene3D" id="1.10.10.10">
    <property type="entry name" value="Winged helix-like DNA-binding domain superfamily/Winged helix DNA-binding domain"/>
    <property type="match status" value="1"/>
</dbReference>
<feature type="domain" description="HTH luxR-type" evidence="1">
    <location>
        <begin position="293"/>
        <end position="358"/>
    </location>
</feature>
<organism evidence="2 3">
    <name type="scientific">Methylocystis rosea</name>
    <dbReference type="NCBI Taxonomy" id="173366"/>
    <lineage>
        <taxon>Bacteria</taxon>
        <taxon>Pseudomonadati</taxon>
        <taxon>Pseudomonadota</taxon>
        <taxon>Alphaproteobacteria</taxon>
        <taxon>Hyphomicrobiales</taxon>
        <taxon>Methylocystaceae</taxon>
        <taxon>Methylocystis</taxon>
    </lineage>
</organism>
<reference evidence="2 3" key="1">
    <citation type="submission" date="2018-11" db="EMBL/GenBank/DDBJ databases">
        <title>Genome squencing of methanotrophic bacteria isolated from alkaline groundwater in Korea.</title>
        <authorList>
            <person name="Nguyen L.N."/>
        </authorList>
    </citation>
    <scope>NUCLEOTIDE SEQUENCE [LARGE SCALE GENOMIC DNA]</scope>
    <source>
        <strain evidence="2 3">GW6</strain>
    </source>
</reference>
<dbReference type="PROSITE" id="PS50043">
    <property type="entry name" value="HTH_LUXR_2"/>
    <property type="match status" value="1"/>
</dbReference>
<sequence length="372" mass="40104">MPDFESLVDDIYEAAADPDCWPRIMHDIGKVAEAAGGVLIARRADAWLGWRCSGALEKGAEAFFSSGGLQRSQVLGRLLAFNRAGFVSDQEGFTEEEYAEEPVIKEWCAPNGIHHCTATAVPMLNGDLVMFQVKRRKGDPPFGPAELDRLDALRPHLARAGLLAARWRLERLRSATEALATLGIPAAILDVDGRVLAANGLIEDLSSHHVWMPRDRIALIEPAADKLLRGAIADLGNPAAASVRSFPSKGTGERPVVMHLIPVTGNARDLFGGGLGVLTITHLTRPAALDAALVQSLFDLTPTEARVAGSLAEGLSLDQIAQRHKVKLSTIRSQVKSVFAKTGANRQSQIVALLAAQPKLWRPPLELEQSQL</sequence>
<evidence type="ECO:0000313" key="2">
    <source>
        <dbReference type="EMBL" id="AZG76619.1"/>
    </source>
</evidence>
<dbReference type="GO" id="GO:0006355">
    <property type="term" value="P:regulation of DNA-templated transcription"/>
    <property type="evidence" value="ECO:0007669"/>
    <property type="project" value="InterPro"/>
</dbReference>
<evidence type="ECO:0000313" key="3">
    <source>
        <dbReference type="Proteomes" id="UP000273982"/>
    </source>
</evidence>
<dbReference type="KEGG" id="mros:EHO51_07715"/>
<dbReference type="Proteomes" id="UP000273982">
    <property type="component" value="Chromosome"/>
</dbReference>
<dbReference type="InterPro" id="IPR016032">
    <property type="entry name" value="Sig_transdc_resp-reg_C-effctor"/>
</dbReference>
<dbReference type="SUPFAM" id="SSF46894">
    <property type="entry name" value="C-terminal effector domain of the bipartite response regulators"/>
    <property type="match status" value="1"/>
</dbReference>
<dbReference type="EMBL" id="CP034086">
    <property type="protein sequence ID" value="AZG76619.1"/>
    <property type="molecule type" value="Genomic_DNA"/>
</dbReference>
<proteinExistence type="predicted"/>
<dbReference type="AlphaFoldDB" id="A0A3G8M3Q5"/>
<evidence type="ECO:0000259" key="1">
    <source>
        <dbReference type="PROSITE" id="PS50043"/>
    </source>
</evidence>
<dbReference type="InterPro" id="IPR000792">
    <property type="entry name" value="Tscrpt_reg_LuxR_C"/>
</dbReference>
<protein>
    <submittedName>
        <fullName evidence="2">LuxR family transcriptional regulator</fullName>
    </submittedName>
</protein>
<dbReference type="InterPro" id="IPR036388">
    <property type="entry name" value="WH-like_DNA-bd_sf"/>
</dbReference>
<dbReference type="GO" id="GO:0003677">
    <property type="term" value="F:DNA binding"/>
    <property type="evidence" value="ECO:0007669"/>
    <property type="project" value="InterPro"/>
</dbReference>
<dbReference type="RefSeq" id="WP_124738393.1">
    <property type="nucleotide sequence ID" value="NZ_CP034086.1"/>
</dbReference>
<dbReference type="SMART" id="SM00421">
    <property type="entry name" value="HTH_LUXR"/>
    <property type="match status" value="1"/>
</dbReference>
<name>A0A3G8M3Q5_9HYPH</name>
<gene>
    <name evidence="2" type="ORF">EHO51_07715</name>
</gene>
<accession>A0A3G8M3Q5</accession>